<feature type="domain" description="AB hydrolase-1" evidence="2">
    <location>
        <begin position="21"/>
        <end position="245"/>
    </location>
</feature>
<dbReference type="InterPro" id="IPR050266">
    <property type="entry name" value="AB_hydrolase_sf"/>
</dbReference>
<keyword evidence="1" id="KW-0378">Hydrolase</keyword>
<sequence length="259" mass="27295">MGVLTLDDHRTGLLSRGASGPPVVLLHSLGSDKRMWEPVLDRLASGRRVFAYDLRGHGEAAAAPHPQRLTDLARDLFGVLDALQLETAHIVGLSYGGGIAQTAAVEAPERFASLALLATTDRPFPEVFEQRAAAVETGGMEAQVEESIARWFTPEAVAAEAAGVRFAREGVRAMDPAAWAAAWRAMKQLDVRGKLGAFTAPALVVAGGADLAGSADVLRQLADGIPGGQFVELPGVPHLQTLERPELVADALDGFLPRG</sequence>
<gene>
    <name evidence="3" type="primary">pcaD_2</name>
    <name evidence="3" type="ORF">GCM10009745_38840</name>
</gene>
<reference evidence="4" key="1">
    <citation type="journal article" date="2019" name="Int. J. Syst. Evol. Microbiol.">
        <title>The Global Catalogue of Microorganisms (GCM) 10K type strain sequencing project: providing services to taxonomists for standard genome sequencing and annotation.</title>
        <authorList>
            <consortium name="The Broad Institute Genomics Platform"/>
            <consortium name="The Broad Institute Genome Sequencing Center for Infectious Disease"/>
            <person name="Wu L."/>
            <person name="Ma J."/>
        </authorList>
    </citation>
    <scope>NUCLEOTIDE SEQUENCE [LARGE SCALE GENOMIC DNA]</scope>
    <source>
        <strain evidence="4">JCM 14307</strain>
    </source>
</reference>
<evidence type="ECO:0000313" key="3">
    <source>
        <dbReference type="EMBL" id="GAA1689819.1"/>
    </source>
</evidence>
<protein>
    <submittedName>
        <fullName evidence="3">3-oxoadipate enol-lactonase</fullName>
    </submittedName>
</protein>
<dbReference type="PRINTS" id="PR00111">
    <property type="entry name" value="ABHYDROLASE"/>
</dbReference>
<keyword evidence="4" id="KW-1185">Reference proteome</keyword>
<dbReference type="Proteomes" id="UP001500280">
    <property type="component" value="Unassembled WGS sequence"/>
</dbReference>
<dbReference type="Gene3D" id="3.40.50.1820">
    <property type="entry name" value="alpha/beta hydrolase"/>
    <property type="match status" value="1"/>
</dbReference>
<evidence type="ECO:0000313" key="4">
    <source>
        <dbReference type="Proteomes" id="UP001500280"/>
    </source>
</evidence>
<dbReference type="Pfam" id="PF00561">
    <property type="entry name" value="Abhydrolase_1"/>
    <property type="match status" value="1"/>
</dbReference>
<dbReference type="InterPro" id="IPR000073">
    <property type="entry name" value="AB_hydrolase_1"/>
</dbReference>
<name>A0ABP4TKX0_9ACTN</name>
<evidence type="ECO:0000259" key="2">
    <source>
        <dbReference type="Pfam" id="PF00561"/>
    </source>
</evidence>
<dbReference type="SUPFAM" id="SSF53474">
    <property type="entry name" value="alpha/beta-Hydrolases"/>
    <property type="match status" value="1"/>
</dbReference>
<dbReference type="EMBL" id="BAAANF010000013">
    <property type="protein sequence ID" value="GAA1689819.1"/>
    <property type="molecule type" value="Genomic_DNA"/>
</dbReference>
<dbReference type="PANTHER" id="PTHR43798">
    <property type="entry name" value="MONOACYLGLYCEROL LIPASE"/>
    <property type="match status" value="1"/>
</dbReference>
<proteinExistence type="predicted"/>
<evidence type="ECO:0000256" key="1">
    <source>
        <dbReference type="ARBA" id="ARBA00022801"/>
    </source>
</evidence>
<accession>A0ABP4TKX0</accession>
<dbReference type="InterPro" id="IPR029058">
    <property type="entry name" value="AB_hydrolase_fold"/>
</dbReference>
<comment type="caution">
    <text evidence="3">The sequence shown here is derived from an EMBL/GenBank/DDBJ whole genome shotgun (WGS) entry which is preliminary data.</text>
</comment>
<dbReference type="PANTHER" id="PTHR43798:SF31">
    <property type="entry name" value="AB HYDROLASE SUPERFAMILY PROTEIN YCLE"/>
    <property type="match status" value="1"/>
</dbReference>
<organism evidence="3 4">
    <name type="scientific">Kribbella yunnanensis</name>
    <dbReference type="NCBI Taxonomy" id="190194"/>
    <lineage>
        <taxon>Bacteria</taxon>
        <taxon>Bacillati</taxon>
        <taxon>Actinomycetota</taxon>
        <taxon>Actinomycetes</taxon>
        <taxon>Propionibacteriales</taxon>
        <taxon>Kribbellaceae</taxon>
        <taxon>Kribbella</taxon>
    </lineage>
</organism>